<accession>A0ABQ7FUC4</accession>
<evidence type="ECO:0000313" key="2">
    <source>
        <dbReference type="EMBL" id="KAF5825671.1"/>
    </source>
</evidence>
<dbReference type="Proteomes" id="UP000815325">
    <property type="component" value="Unassembled WGS sequence"/>
</dbReference>
<dbReference type="SUPFAM" id="SSF51621">
    <property type="entry name" value="Phosphoenolpyruvate/pyruvate domain"/>
    <property type="match status" value="1"/>
</dbReference>
<sequence length="84" mass="9211">MIPSLSLDLQVPRGALTAGKLAETAEFFSFGSNDLTQMTFGVSRDDAQAKFLTYYREHGLLPSDPFETIDEEGVGELVRLSRGV</sequence>
<feature type="domain" description="PEP-utilising enzyme C-terminal" evidence="1">
    <location>
        <begin position="10"/>
        <end position="80"/>
    </location>
</feature>
<organism evidence="2 3">
    <name type="scientific">Dunaliella salina</name>
    <name type="common">Green alga</name>
    <name type="synonym">Protococcus salinus</name>
    <dbReference type="NCBI Taxonomy" id="3046"/>
    <lineage>
        <taxon>Eukaryota</taxon>
        <taxon>Viridiplantae</taxon>
        <taxon>Chlorophyta</taxon>
        <taxon>core chlorophytes</taxon>
        <taxon>Chlorophyceae</taxon>
        <taxon>CS clade</taxon>
        <taxon>Chlamydomonadales</taxon>
        <taxon>Dunaliellaceae</taxon>
        <taxon>Dunaliella</taxon>
    </lineage>
</organism>
<gene>
    <name evidence="2" type="ORF">DUNSADRAFT_7734</name>
</gene>
<dbReference type="PANTHER" id="PTHR22931:SF9">
    <property type="entry name" value="PYRUVATE, PHOSPHATE DIKINASE 1, CHLOROPLASTIC"/>
    <property type="match status" value="1"/>
</dbReference>
<dbReference type="PANTHER" id="PTHR22931">
    <property type="entry name" value="PHOSPHOENOLPYRUVATE DIKINASE-RELATED"/>
    <property type="match status" value="1"/>
</dbReference>
<protein>
    <submittedName>
        <fullName evidence="2">Pyruvate/Phosphoenolpyruvate kinase-like domain-containing protein</fullName>
    </submittedName>
</protein>
<proteinExistence type="predicted"/>
<dbReference type="Pfam" id="PF02896">
    <property type="entry name" value="PEP-utilizers_C"/>
    <property type="match status" value="1"/>
</dbReference>
<dbReference type="InterPro" id="IPR040442">
    <property type="entry name" value="Pyrv_kinase-like_dom_sf"/>
</dbReference>
<dbReference type="PROSITE" id="PS00742">
    <property type="entry name" value="PEP_ENZYMES_2"/>
    <property type="match status" value="1"/>
</dbReference>
<name>A0ABQ7FUC4_DUNSA</name>
<dbReference type="EMBL" id="MU072246">
    <property type="protein sequence ID" value="KAF5825671.1"/>
    <property type="molecule type" value="Genomic_DNA"/>
</dbReference>
<comment type="caution">
    <text evidence="2">The sequence shown here is derived from an EMBL/GenBank/DDBJ whole genome shotgun (WGS) entry which is preliminary data.</text>
</comment>
<dbReference type="InterPro" id="IPR010121">
    <property type="entry name" value="Pyruvate_phosphate_dikinase"/>
</dbReference>
<reference evidence="2" key="1">
    <citation type="submission" date="2017-08" db="EMBL/GenBank/DDBJ databases">
        <authorList>
            <person name="Polle J.E."/>
            <person name="Barry K."/>
            <person name="Cushman J."/>
            <person name="Schmutz J."/>
            <person name="Tran D."/>
            <person name="Hathwaick L.T."/>
            <person name="Yim W.C."/>
            <person name="Jenkins J."/>
            <person name="Mckie-Krisberg Z.M."/>
            <person name="Prochnik S."/>
            <person name="Lindquist E."/>
            <person name="Dockter R.B."/>
            <person name="Adam C."/>
            <person name="Molina H."/>
            <person name="Bunkerborg J."/>
            <person name="Jin E."/>
            <person name="Buchheim M."/>
            <person name="Magnuson J."/>
        </authorList>
    </citation>
    <scope>NUCLEOTIDE SEQUENCE</scope>
    <source>
        <strain evidence="2">CCAP 19/18</strain>
    </source>
</reference>
<dbReference type="InterPro" id="IPR023151">
    <property type="entry name" value="PEP_util_CS"/>
</dbReference>
<evidence type="ECO:0000259" key="1">
    <source>
        <dbReference type="Pfam" id="PF02896"/>
    </source>
</evidence>
<dbReference type="InterPro" id="IPR015813">
    <property type="entry name" value="Pyrv/PenolPyrv_kinase-like_dom"/>
</dbReference>
<evidence type="ECO:0000313" key="3">
    <source>
        <dbReference type="Proteomes" id="UP000815325"/>
    </source>
</evidence>
<dbReference type="Gene3D" id="3.20.20.60">
    <property type="entry name" value="Phosphoenolpyruvate-binding domains"/>
    <property type="match status" value="1"/>
</dbReference>
<dbReference type="InterPro" id="IPR000121">
    <property type="entry name" value="PEP_util_C"/>
</dbReference>
<keyword evidence="3" id="KW-1185">Reference proteome</keyword>